<evidence type="ECO:0000256" key="3">
    <source>
        <dbReference type="SAM" id="SignalP"/>
    </source>
</evidence>
<dbReference type="PANTHER" id="PTHR42693">
    <property type="entry name" value="ARYLSULFATASE FAMILY MEMBER"/>
    <property type="match status" value="1"/>
</dbReference>
<feature type="signal peptide" evidence="3">
    <location>
        <begin position="1"/>
        <end position="18"/>
    </location>
</feature>
<dbReference type="SUPFAM" id="SSF49373">
    <property type="entry name" value="Invasin/intimin cell-adhesion fragments"/>
    <property type="match status" value="1"/>
</dbReference>
<dbReference type="Proteomes" id="UP000321907">
    <property type="component" value="Unassembled WGS sequence"/>
</dbReference>
<dbReference type="SMART" id="SM00635">
    <property type="entry name" value="BID_2"/>
    <property type="match status" value="1"/>
</dbReference>
<keyword evidence="3" id="KW-0732">Signal</keyword>
<evidence type="ECO:0000256" key="1">
    <source>
        <dbReference type="ARBA" id="ARBA00008779"/>
    </source>
</evidence>
<gene>
    <name evidence="5" type="ORF">FUA23_16820</name>
</gene>
<accession>A0A5C7FCV1</accession>
<protein>
    <submittedName>
        <fullName evidence="5">Sulfatase-like hydrolase/transferase</fullName>
    </submittedName>
</protein>
<evidence type="ECO:0000259" key="4">
    <source>
        <dbReference type="SMART" id="SM00635"/>
    </source>
</evidence>
<dbReference type="PANTHER" id="PTHR42693:SF53">
    <property type="entry name" value="ENDO-4-O-SULFATASE"/>
    <property type="match status" value="1"/>
</dbReference>
<comment type="caution">
    <text evidence="5">The sequence shown here is derived from an EMBL/GenBank/DDBJ whole genome shotgun (WGS) entry which is preliminary data.</text>
</comment>
<keyword evidence="6" id="KW-1185">Reference proteome</keyword>
<dbReference type="Gene3D" id="2.60.40.1080">
    <property type="match status" value="1"/>
</dbReference>
<dbReference type="InterPro" id="IPR017850">
    <property type="entry name" value="Alkaline_phosphatase_core_sf"/>
</dbReference>
<name>A0A5C7FCV1_9BACT</name>
<evidence type="ECO:0000256" key="2">
    <source>
        <dbReference type="ARBA" id="ARBA00022801"/>
    </source>
</evidence>
<dbReference type="InterPro" id="IPR050738">
    <property type="entry name" value="Sulfatase"/>
</dbReference>
<feature type="domain" description="BIG2" evidence="4">
    <location>
        <begin position="502"/>
        <end position="577"/>
    </location>
</feature>
<reference evidence="5 6" key="1">
    <citation type="submission" date="2019-08" db="EMBL/GenBank/DDBJ databases">
        <title>Lewinella sp. strain SSH13 Genome sequencing and assembly.</title>
        <authorList>
            <person name="Kim I."/>
        </authorList>
    </citation>
    <scope>NUCLEOTIDE SEQUENCE [LARGE SCALE GENOMIC DNA]</scope>
    <source>
        <strain evidence="5 6">SSH13</strain>
    </source>
</reference>
<dbReference type="InterPro" id="IPR000917">
    <property type="entry name" value="Sulfatase_N"/>
</dbReference>
<dbReference type="Pfam" id="PF00884">
    <property type="entry name" value="Sulfatase"/>
    <property type="match status" value="1"/>
</dbReference>
<comment type="similarity">
    <text evidence="1">Belongs to the sulfatase family.</text>
</comment>
<dbReference type="SUPFAM" id="SSF53649">
    <property type="entry name" value="Alkaline phosphatase-like"/>
    <property type="match status" value="1"/>
</dbReference>
<dbReference type="GO" id="GO:0016740">
    <property type="term" value="F:transferase activity"/>
    <property type="evidence" value="ECO:0007669"/>
    <property type="project" value="UniProtKB-KW"/>
</dbReference>
<evidence type="ECO:0000313" key="6">
    <source>
        <dbReference type="Proteomes" id="UP000321907"/>
    </source>
</evidence>
<dbReference type="CDD" id="cd16151">
    <property type="entry name" value="sulfatase_like"/>
    <property type="match status" value="1"/>
</dbReference>
<dbReference type="InterPro" id="IPR008964">
    <property type="entry name" value="Invasin/intimin_cell_adhesion"/>
</dbReference>
<dbReference type="InterPro" id="IPR003343">
    <property type="entry name" value="Big_2"/>
</dbReference>
<sequence length="598" mass="67907">MLNTRFIQLLLIFHFALATGCTPEAAEVSDVLTKEEKTNVVLVLIDDLSYLGVSAYGADRLSSNWGLFTNQKFSTPTLDGLTTDGLVCANSHAYPICENSRIALMSGKTNQRNLLKVKSQHASDVTFGDVFQREGYATGIFGKWKQTRGTKEIPGKDYIYEFGWDEFACFDVIGEGQRFINPNLVINGEIMDYNGRTDTDPATGRRWYGPDICNRYALDFIDRHKDEPFFLYYPMLLVHDDHKPTPDTKPESLFDNFDEANHNRDGHTGDDPRYLPDMIEYMDKLIGKVVAKLEEHGLRERTLIVVMGDNGTKEIFTHVWPAGEEYPGRKGGTADNGTHVPLIFSQPGTIQSTRSRPYREYTGIVDITDIFPTIAEATGIEIPRASELDGVSFWQQVMGKPEPHRDHVYSWWNGNDPVEKTDKLLRYAFDNDFKYYGPTEEFPEGRFFDLRSDSLEQAGDTFLERKWKVRLYSGLDLNHLTDEQEAAYQRLRNVIVRNEYIPVESVGLVQRDVEMSVGETQQLNHTLEPANATRNNVIYHSSDPLVAEVDKFGMVRGVKKGRAVVSLYSWEDAKPLATNLPVTFRRDGLSDSLVVTVR</sequence>
<dbReference type="Gene3D" id="3.40.720.10">
    <property type="entry name" value="Alkaline Phosphatase, subunit A"/>
    <property type="match status" value="1"/>
</dbReference>
<dbReference type="Pfam" id="PF02368">
    <property type="entry name" value="Big_2"/>
    <property type="match status" value="1"/>
</dbReference>
<dbReference type="GO" id="GO:0004065">
    <property type="term" value="F:arylsulfatase activity"/>
    <property type="evidence" value="ECO:0007669"/>
    <property type="project" value="TreeGrafter"/>
</dbReference>
<dbReference type="PROSITE" id="PS51257">
    <property type="entry name" value="PROKAR_LIPOPROTEIN"/>
    <property type="match status" value="1"/>
</dbReference>
<keyword evidence="2 5" id="KW-0378">Hydrolase</keyword>
<evidence type="ECO:0000313" key="5">
    <source>
        <dbReference type="EMBL" id="TXF87919.1"/>
    </source>
</evidence>
<dbReference type="OrthoDB" id="756520at2"/>
<dbReference type="AlphaFoldDB" id="A0A5C7FCV1"/>
<dbReference type="EMBL" id="VOXD01000029">
    <property type="protein sequence ID" value="TXF87919.1"/>
    <property type="molecule type" value="Genomic_DNA"/>
</dbReference>
<dbReference type="RefSeq" id="WP_147931931.1">
    <property type="nucleotide sequence ID" value="NZ_VOXD01000029.1"/>
</dbReference>
<organism evidence="5 6">
    <name type="scientific">Neolewinella aurantiaca</name>
    <dbReference type="NCBI Taxonomy" id="2602767"/>
    <lineage>
        <taxon>Bacteria</taxon>
        <taxon>Pseudomonadati</taxon>
        <taxon>Bacteroidota</taxon>
        <taxon>Saprospiria</taxon>
        <taxon>Saprospirales</taxon>
        <taxon>Lewinellaceae</taxon>
        <taxon>Neolewinella</taxon>
    </lineage>
</organism>
<keyword evidence="5" id="KW-0808">Transferase</keyword>
<feature type="chain" id="PRO_5022689292" evidence="3">
    <location>
        <begin position="19"/>
        <end position="598"/>
    </location>
</feature>
<proteinExistence type="inferred from homology"/>